<dbReference type="AlphaFoldDB" id="A0A5B2XST8"/>
<proteinExistence type="predicted"/>
<gene>
    <name evidence="3" type="ORF">F0L68_00095</name>
</gene>
<protein>
    <submittedName>
        <fullName evidence="3">N-acetyltransferase</fullName>
    </submittedName>
</protein>
<dbReference type="OrthoDB" id="5405911at2"/>
<reference evidence="3 4" key="2">
    <citation type="submission" date="2019-09" db="EMBL/GenBank/DDBJ databases">
        <authorList>
            <person name="Jin C."/>
        </authorList>
    </citation>
    <scope>NUCLEOTIDE SEQUENCE [LARGE SCALE GENOMIC DNA]</scope>
    <source>
        <strain evidence="3 4">AN110305</strain>
    </source>
</reference>
<sequence length="101" mass="11101">MDVDVRDVPEQNHYEATVDGAHAGLAAYHRTKRVIVFTHTEVDPAFEGRGVGGALARTALDQARADGLEVLPVCPFFKAWIDKHPDYADLVHHVPASRVTD</sequence>
<feature type="domain" description="N-acetyltransferase" evidence="2">
    <location>
        <begin position="6"/>
        <end position="92"/>
    </location>
</feature>
<evidence type="ECO:0000259" key="2">
    <source>
        <dbReference type="PROSITE" id="PS51729"/>
    </source>
</evidence>
<dbReference type="PROSITE" id="PS51186">
    <property type="entry name" value="GNAT"/>
    <property type="match status" value="1"/>
</dbReference>
<dbReference type="InterPro" id="IPR016181">
    <property type="entry name" value="Acyl_CoA_acyltransferase"/>
</dbReference>
<evidence type="ECO:0000259" key="1">
    <source>
        <dbReference type="PROSITE" id="PS51186"/>
    </source>
</evidence>
<keyword evidence="3" id="KW-0808">Transferase</keyword>
<feature type="domain" description="N-acetyltransferase" evidence="1">
    <location>
        <begin position="1"/>
        <end position="97"/>
    </location>
</feature>
<keyword evidence="4" id="KW-1185">Reference proteome</keyword>
<dbReference type="GO" id="GO:0016747">
    <property type="term" value="F:acyltransferase activity, transferring groups other than amino-acyl groups"/>
    <property type="evidence" value="ECO:0007669"/>
    <property type="project" value="InterPro"/>
</dbReference>
<name>A0A5B2XST8_9PSEU</name>
<dbReference type="EMBL" id="VUOB01000001">
    <property type="protein sequence ID" value="KAA2266978.1"/>
    <property type="molecule type" value="Genomic_DNA"/>
</dbReference>
<dbReference type="PROSITE" id="PS51729">
    <property type="entry name" value="GNAT_YJDJ"/>
    <property type="match status" value="1"/>
</dbReference>
<reference evidence="3 4" key="1">
    <citation type="submission" date="2019-09" db="EMBL/GenBank/DDBJ databases">
        <title>Goodfellowia gen. nov., a new genus of the Pseudonocardineae related to Actinoalloteichus, containing Goodfellowia coeruleoviolacea gen. nov., comb. nov. gen. nov., comb. nov.</title>
        <authorList>
            <person name="Labeda D."/>
        </authorList>
    </citation>
    <scope>NUCLEOTIDE SEQUENCE [LARGE SCALE GENOMIC DNA]</scope>
    <source>
        <strain evidence="3 4">AN110305</strain>
    </source>
</reference>
<dbReference type="SUPFAM" id="SSF55729">
    <property type="entry name" value="Acyl-CoA N-acyltransferases (Nat)"/>
    <property type="match status" value="1"/>
</dbReference>
<dbReference type="Pfam" id="PF14542">
    <property type="entry name" value="Acetyltransf_CG"/>
    <property type="match status" value="1"/>
</dbReference>
<dbReference type="Proteomes" id="UP000323454">
    <property type="component" value="Unassembled WGS sequence"/>
</dbReference>
<dbReference type="RefSeq" id="WP_149847286.1">
    <property type="nucleotide sequence ID" value="NZ_VUOB01000001.1"/>
</dbReference>
<dbReference type="InterPro" id="IPR045057">
    <property type="entry name" value="Gcn5-rel_NAT"/>
</dbReference>
<dbReference type="InterPro" id="IPR000182">
    <property type="entry name" value="GNAT_dom"/>
</dbReference>
<dbReference type="PANTHER" id="PTHR31435:SF10">
    <property type="entry name" value="BSR4717 PROTEIN"/>
    <property type="match status" value="1"/>
</dbReference>
<dbReference type="PANTHER" id="PTHR31435">
    <property type="entry name" value="PROTEIN NATD1"/>
    <property type="match status" value="1"/>
</dbReference>
<evidence type="ECO:0000313" key="4">
    <source>
        <dbReference type="Proteomes" id="UP000323454"/>
    </source>
</evidence>
<dbReference type="CDD" id="cd04301">
    <property type="entry name" value="NAT_SF"/>
    <property type="match status" value="1"/>
</dbReference>
<accession>A0A5B2XST8</accession>
<comment type="caution">
    <text evidence="3">The sequence shown here is derived from an EMBL/GenBank/DDBJ whole genome shotgun (WGS) entry which is preliminary data.</text>
</comment>
<dbReference type="Gene3D" id="3.40.630.30">
    <property type="match status" value="1"/>
</dbReference>
<evidence type="ECO:0000313" key="3">
    <source>
        <dbReference type="EMBL" id="KAA2266978.1"/>
    </source>
</evidence>
<dbReference type="InterPro" id="IPR031165">
    <property type="entry name" value="GNAT_YJDJ"/>
</dbReference>
<organism evidence="3 4">
    <name type="scientific">Solihabitans fulvus</name>
    <dbReference type="NCBI Taxonomy" id="1892852"/>
    <lineage>
        <taxon>Bacteria</taxon>
        <taxon>Bacillati</taxon>
        <taxon>Actinomycetota</taxon>
        <taxon>Actinomycetes</taxon>
        <taxon>Pseudonocardiales</taxon>
        <taxon>Pseudonocardiaceae</taxon>
        <taxon>Solihabitans</taxon>
    </lineage>
</organism>